<evidence type="ECO:0000313" key="2">
    <source>
        <dbReference type="EMBL" id="MBB3893146.1"/>
    </source>
</evidence>
<keyword evidence="1" id="KW-0812">Transmembrane</keyword>
<keyword evidence="3" id="KW-1185">Reference proteome</keyword>
<reference evidence="2 3" key="1">
    <citation type="submission" date="2020-08" db="EMBL/GenBank/DDBJ databases">
        <title>Genomic Encyclopedia of Type Strains, Phase IV (KMG-IV): sequencing the most valuable type-strain genomes for metagenomic binning, comparative biology and taxonomic classification.</title>
        <authorList>
            <person name="Goeker M."/>
        </authorList>
    </citation>
    <scope>NUCLEOTIDE SEQUENCE [LARGE SCALE GENOMIC DNA]</scope>
    <source>
        <strain evidence="2 3">DSM 21793</strain>
    </source>
</reference>
<dbReference type="Pfam" id="PF04964">
    <property type="entry name" value="Flp_Fap"/>
    <property type="match status" value="1"/>
</dbReference>
<comment type="caution">
    <text evidence="2">The sequence shown here is derived from an EMBL/GenBank/DDBJ whole genome shotgun (WGS) entry which is preliminary data.</text>
</comment>
<protein>
    <submittedName>
        <fullName evidence="2">Pilus assembly protein Flp/PilA</fullName>
    </submittedName>
</protein>
<evidence type="ECO:0000256" key="1">
    <source>
        <dbReference type="SAM" id="Phobius"/>
    </source>
</evidence>
<gene>
    <name evidence="2" type="ORF">GGQ61_003884</name>
</gene>
<dbReference type="Proteomes" id="UP000530564">
    <property type="component" value="Unassembled WGS sequence"/>
</dbReference>
<accession>A0A840A3E7</accession>
<feature type="transmembrane region" description="Helical" evidence="1">
    <location>
        <begin position="20"/>
        <end position="38"/>
    </location>
</feature>
<name>A0A840A3E7_9CAUL</name>
<dbReference type="RefSeq" id="WP_183776373.1">
    <property type="nucleotide sequence ID" value="NZ_JACIDK010000007.1"/>
</dbReference>
<evidence type="ECO:0000313" key="3">
    <source>
        <dbReference type="Proteomes" id="UP000530564"/>
    </source>
</evidence>
<sequence>MRKFLKRFSVQKSGATAIEYALMAALISVVLVAALGPLTTALTGALQTVANAFPQSLP</sequence>
<dbReference type="AlphaFoldDB" id="A0A840A3E7"/>
<organism evidence="2 3">
    <name type="scientific">Phenylobacterium haematophilum</name>
    <dbReference type="NCBI Taxonomy" id="98513"/>
    <lineage>
        <taxon>Bacteria</taxon>
        <taxon>Pseudomonadati</taxon>
        <taxon>Pseudomonadota</taxon>
        <taxon>Alphaproteobacteria</taxon>
        <taxon>Caulobacterales</taxon>
        <taxon>Caulobacteraceae</taxon>
        <taxon>Phenylobacterium</taxon>
    </lineage>
</organism>
<dbReference type="InterPro" id="IPR007047">
    <property type="entry name" value="Flp_Fap"/>
</dbReference>
<keyword evidence="1" id="KW-1133">Transmembrane helix</keyword>
<keyword evidence="1" id="KW-0472">Membrane</keyword>
<dbReference type="EMBL" id="JACIDK010000007">
    <property type="protein sequence ID" value="MBB3893146.1"/>
    <property type="molecule type" value="Genomic_DNA"/>
</dbReference>
<proteinExistence type="predicted"/>